<dbReference type="RefSeq" id="WP_034794244.1">
    <property type="nucleotide sequence ID" value="NZ_JMPJ01000067.1"/>
</dbReference>
<dbReference type="eggNOG" id="COG3772">
    <property type="taxonomic scope" value="Bacteria"/>
</dbReference>
<dbReference type="GO" id="GO:0042742">
    <property type="term" value="P:defense response to bacterium"/>
    <property type="evidence" value="ECO:0007669"/>
    <property type="project" value="UniProtKB-KW"/>
</dbReference>
<dbReference type="Proteomes" id="UP000028640">
    <property type="component" value="Unassembled WGS sequence"/>
</dbReference>
<dbReference type="InterPro" id="IPR023347">
    <property type="entry name" value="Lysozyme_dom_sf"/>
</dbReference>
<dbReference type="CDD" id="cd16904">
    <property type="entry name" value="pesticin_lyz-like"/>
    <property type="match status" value="1"/>
</dbReference>
<dbReference type="GO" id="GO:0031640">
    <property type="term" value="P:killing of cells of another organism"/>
    <property type="evidence" value="ECO:0007669"/>
    <property type="project" value="UniProtKB-KW"/>
</dbReference>
<dbReference type="OrthoDB" id="9798982at2"/>
<proteinExistence type="predicted"/>
<dbReference type="GeneID" id="78381858"/>
<sequence>MKTELPVDGYASAHALMEAMQGTNGDTFWLAKAEGHWHGGIHLKDSISGTSGFRSMTDGHIVAYRLNDDYLRAPSGPKMLKFTSTFILIKSTCTPDADKPADALDFYTLWMQLSPLSKYGGDRPALVTASSLKVRQNSAESRWARGGIPAGHSVNASGENLSLYGVPVDSGGTLPRGTEVEILEEASFFLKRRASPFVFVRVISVPSGKNSSLAVGETGWVSGLGKYLKRQPSTIPGWMQKAKARGEFNQVVTLAGDDLIAVAAGEKIGHAGNNESPGVAPCAFSHLEIFSQDSRFPDFVENKAGLSVGEKLLRSEAGKTLWQYRERENRFVAMEGESARQTSDRQFTKLTDAKKTEADGRLWYFIEKENGWLPASDVTEIEHYDLAERGFVMLVQEEPPTDVTKGFQESWLREAYGKLEVHSAKQNGMYSLSLTEYYQKRLRKWDLDGDQKLSGYEIWRGLHCRESWCRDIVQRLLVKHHSEWLHDADSARWRPRLAELSKRYPTIAQYNHAHINALVWMKDVPEIRSGEALWHMHPLVFLDAITRKFSDTIDFQTSLGIYKISKKSADLILKAEGYQKSPYVPQGSNASGVTIGYGYDLGQQTVAKMRAMLTGYFTEEQLTRLEQSIGLKGDNALAFIPSFSDITISKEEATSLAMKMKSKYAQIVVDTYPEVLNTHPHCQGAMLSLVINRGTSFVKPNVASRIEMKNIHDDFISGNLSDIPNQFRSMKRLWVGKGLDGLITRREDEAKLFEEGLSQ</sequence>
<comment type="caution">
    <text evidence="4">The sequence shown here is derived from an EMBL/GenBank/DDBJ whole genome shotgun (WGS) entry which is preliminary data.</text>
</comment>
<accession>A0A085G4I9</accession>
<keyword evidence="1" id="KW-0929">Antimicrobial</keyword>
<evidence type="ECO:0000313" key="4">
    <source>
        <dbReference type="EMBL" id="KFC78634.1"/>
    </source>
</evidence>
<gene>
    <name evidence="4" type="ORF">GEAM_3606</name>
</gene>
<keyword evidence="2" id="KW-0081">Bacteriolytic enzyme</keyword>
<dbReference type="InterPro" id="IPR023346">
    <property type="entry name" value="Lysozyme-like_dom_sf"/>
</dbReference>
<evidence type="ECO:0000256" key="2">
    <source>
        <dbReference type="ARBA" id="ARBA00022638"/>
    </source>
</evidence>
<dbReference type="EMBL" id="JMPJ01000067">
    <property type="protein sequence ID" value="KFC78634.1"/>
    <property type="molecule type" value="Genomic_DNA"/>
</dbReference>
<evidence type="ECO:0000256" key="1">
    <source>
        <dbReference type="ARBA" id="ARBA00022529"/>
    </source>
</evidence>
<dbReference type="PROSITE" id="PS00018">
    <property type="entry name" value="EF_HAND_1"/>
    <property type="match status" value="1"/>
</dbReference>
<dbReference type="GO" id="GO:0003796">
    <property type="term" value="F:lysozyme activity"/>
    <property type="evidence" value="ECO:0007669"/>
    <property type="project" value="InterPro"/>
</dbReference>
<organism evidence="4 5">
    <name type="scientific">Ewingella americana (strain ATCC 33852 / DSM 4580 / CCUG 14506 / JCM 5911 / LMG 7869 / NCTC 12157 / CDC 1468-78)</name>
    <dbReference type="NCBI Taxonomy" id="910964"/>
    <lineage>
        <taxon>Bacteria</taxon>
        <taxon>Pseudomonadati</taxon>
        <taxon>Pseudomonadota</taxon>
        <taxon>Gammaproteobacteria</taxon>
        <taxon>Enterobacterales</taxon>
        <taxon>Yersiniaceae</taxon>
        <taxon>Ewingella</taxon>
    </lineage>
</organism>
<dbReference type="Gene3D" id="1.10.530.40">
    <property type="match status" value="1"/>
</dbReference>
<name>A0A085G4I9_EWIA3</name>
<feature type="domain" description="Pesticin C-terminal" evidence="3">
    <location>
        <begin position="569"/>
        <end position="674"/>
    </location>
</feature>
<dbReference type="AlphaFoldDB" id="A0A085G4I9"/>
<dbReference type="InterPro" id="IPR031922">
    <property type="entry name" value="Pesticin_C"/>
</dbReference>
<evidence type="ECO:0000259" key="3">
    <source>
        <dbReference type="Pfam" id="PF16754"/>
    </source>
</evidence>
<evidence type="ECO:0000313" key="5">
    <source>
        <dbReference type="Proteomes" id="UP000028640"/>
    </source>
</evidence>
<reference evidence="4 5" key="1">
    <citation type="submission" date="2014-05" db="EMBL/GenBank/DDBJ databases">
        <title>ATOL: Assembling a taxonomically balanced genome-scale reconstruction of the evolutionary history of the Enterobacteriaceae.</title>
        <authorList>
            <person name="Plunkett G.III."/>
            <person name="Neeno-Eckwall E.C."/>
            <person name="Glasner J.D."/>
            <person name="Perna N.T."/>
        </authorList>
    </citation>
    <scope>NUCLEOTIDE SEQUENCE [LARGE SCALE GENOMIC DNA]</scope>
    <source>
        <strain evidence="4 5">ATCC 33852</strain>
    </source>
</reference>
<dbReference type="eggNOG" id="COG1070">
    <property type="taxonomic scope" value="Bacteria"/>
</dbReference>
<protein>
    <submittedName>
        <fullName evidence="4">EF-hand domain-containing protein</fullName>
    </submittedName>
</protein>
<dbReference type="SUPFAM" id="SSF53955">
    <property type="entry name" value="Lysozyme-like"/>
    <property type="match status" value="1"/>
</dbReference>
<dbReference type="Pfam" id="PF16754">
    <property type="entry name" value="Pesticin"/>
    <property type="match status" value="1"/>
</dbReference>
<keyword evidence="5" id="KW-1185">Reference proteome</keyword>
<dbReference type="InterPro" id="IPR018247">
    <property type="entry name" value="EF_Hand_1_Ca_BS"/>
</dbReference>
<dbReference type="STRING" id="910964.GEAM_3606"/>